<name>A0ACD5WBK1_AVESA</name>
<sequence length="521" mass="57424">MQPAHASSQQQQEEDDGQPPPPPPQEAEGPKPPTEEANADAEMKEATTEEEAPAASAEEVKERDEEEDGDDTRGEEEEEHTGRGRKRGRRAGSGASRELQVMVKRELLAACMTCHLCNRLLRDATTVSECLHTFCRKCIYKKFNDEEVESCPKCNIDLGCTPVEKLRADHSLQDVRSKIFPFKRKKIKADDAASPISPPNNKIKERSISSLVVHTPRLTPTGSTGRRTKVVTRKAAAALRGLGPSTDNPVKKENDVSDKNAHSSSLPANSGKVPKKRRQNLSNGEASNHSSNKDTEDDSKDMADNAELWRPLNCLVEAANRTKSIRSSLQSSAVKREQLNGSPSTSTYGDKTKPKEHMKKPKMEDDKKDAPVTPVRLNKKLQGTGRRKRGIRAPADVNPDGALTQNEKRFSSIWFSLVASFEQKGDSPLPQIPSHYLRIKDANIPASSIQKYLVQKLSLPSESEVEINCCGQPVDPTQPLRNLVELWLKGRSTQATQATVGSPAEDFVMVLTYGRTKAMAP</sequence>
<proteinExistence type="predicted"/>
<dbReference type="Proteomes" id="UP001732700">
    <property type="component" value="Chromosome 4A"/>
</dbReference>
<keyword evidence="2" id="KW-1185">Reference proteome</keyword>
<evidence type="ECO:0000313" key="1">
    <source>
        <dbReference type="EnsemblPlants" id="AVESA.00010b.r2.4AG0597550.1.CDS"/>
    </source>
</evidence>
<protein>
    <submittedName>
        <fullName evidence="1">Uncharacterized protein</fullName>
    </submittedName>
</protein>
<evidence type="ECO:0000313" key="2">
    <source>
        <dbReference type="Proteomes" id="UP001732700"/>
    </source>
</evidence>
<organism evidence="1 2">
    <name type="scientific">Avena sativa</name>
    <name type="common">Oat</name>
    <dbReference type="NCBI Taxonomy" id="4498"/>
    <lineage>
        <taxon>Eukaryota</taxon>
        <taxon>Viridiplantae</taxon>
        <taxon>Streptophyta</taxon>
        <taxon>Embryophyta</taxon>
        <taxon>Tracheophyta</taxon>
        <taxon>Spermatophyta</taxon>
        <taxon>Magnoliopsida</taxon>
        <taxon>Liliopsida</taxon>
        <taxon>Poales</taxon>
        <taxon>Poaceae</taxon>
        <taxon>BOP clade</taxon>
        <taxon>Pooideae</taxon>
        <taxon>Poodae</taxon>
        <taxon>Poeae</taxon>
        <taxon>Poeae Chloroplast Group 1 (Aveneae type)</taxon>
        <taxon>Aveninae</taxon>
        <taxon>Avena</taxon>
    </lineage>
</organism>
<reference evidence="1" key="1">
    <citation type="submission" date="2021-05" db="EMBL/GenBank/DDBJ databases">
        <authorList>
            <person name="Scholz U."/>
            <person name="Mascher M."/>
            <person name="Fiebig A."/>
        </authorList>
    </citation>
    <scope>NUCLEOTIDE SEQUENCE [LARGE SCALE GENOMIC DNA]</scope>
</reference>
<accession>A0ACD5WBK1</accession>
<reference evidence="1" key="2">
    <citation type="submission" date="2025-09" db="UniProtKB">
        <authorList>
            <consortium name="EnsemblPlants"/>
        </authorList>
    </citation>
    <scope>IDENTIFICATION</scope>
</reference>
<dbReference type="EnsemblPlants" id="AVESA.00010b.r2.4AG0597550.1">
    <property type="protein sequence ID" value="AVESA.00010b.r2.4AG0597550.1.CDS"/>
    <property type="gene ID" value="AVESA.00010b.r2.4AG0597550"/>
</dbReference>